<gene>
    <name evidence="2" type="ORF">E2562_019075</name>
</gene>
<dbReference type="Pfam" id="PF05340">
    <property type="entry name" value="DUF740"/>
    <property type="match status" value="1"/>
</dbReference>
<dbReference type="InterPro" id="IPR008004">
    <property type="entry name" value="OCTOPUS-like"/>
</dbReference>
<feature type="region of interest" description="Disordered" evidence="1">
    <location>
        <begin position="116"/>
        <end position="194"/>
    </location>
</feature>
<feature type="compositionally biased region" description="Low complexity" evidence="1">
    <location>
        <begin position="230"/>
        <end position="245"/>
    </location>
</feature>
<accession>A0A6G1CRJ9</accession>
<name>A0A6G1CRJ9_9ORYZ</name>
<comment type="caution">
    <text evidence="2">The sequence shown here is derived from an EMBL/GenBank/DDBJ whole genome shotgun (WGS) entry which is preliminary data.</text>
</comment>
<sequence length="245" mass="26793">MISRARHNARNLALRRSIRETSTARAHGAPEPRAIYMQHHAAQPRTRTGKAISYQRPRARHAVFHSTYEYVTAMAAVDKSKEADAARCRRHPRHRHSAGVCPFCLRDRLSRLSAEVAKAASSQSPSSSSASSSPCSSTTGEGSAASAQPPPGRRARLGMLMRQEEQRDTTVASAAALGDVRDKEEAPEEKKTKVAARRNGFWARLQQQLQHGSWHRKDGCSMAHSKAVGEESAAAAPAKRPQALF</sequence>
<proteinExistence type="predicted"/>
<evidence type="ECO:0000313" key="2">
    <source>
        <dbReference type="EMBL" id="KAF0902727.1"/>
    </source>
</evidence>
<evidence type="ECO:0000256" key="1">
    <source>
        <dbReference type="SAM" id="MobiDB-lite"/>
    </source>
</evidence>
<reference evidence="2 3" key="1">
    <citation type="submission" date="2019-11" db="EMBL/GenBank/DDBJ databases">
        <title>Whole genome sequence of Oryza granulata.</title>
        <authorList>
            <person name="Li W."/>
        </authorList>
    </citation>
    <scope>NUCLEOTIDE SEQUENCE [LARGE SCALE GENOMIC DNA]</scope>
    <source>
        <strain evidence="3">cv. Menghai</strain>
        <tissue evidence="2">Leaf</tissue>
    </source>
</reference>
<feature type="compositionally biased region" description="Basic and acidic residues" evidence="1">
    <location>
        <begin position="179"/>
        <end position="192"/>
    </location>
</feature>
<organism evidence="2 3">
    <name type="scientific">Oryza meyeriana var. granulata</name>
    <dbReference type="NCBI Taxonomy" id="110450"/>
    <lineage>
        <taxon>Eukaryota</taxon>
        <taxon>Viridiplantae</taxon>
        <taxon>Streptophyta</taxon>
        <taxon>Embryophyta</taxon>
        <taxon>Tracheophyta</taxon>
        <taxon>Spermatophyta</taxon>
        <taxon>Magnoliopsida</taxon>
        <taxon>Liliopsida</taxon>
        <taxon>Poales</taxon>
        <taxon>Poaceae</taxon>
        <taxon>BOP clade</taxon>
        <taxon>Oryzoideae</taxon>
        <taxon>Oryzeae</taxon>
        <taxon>Oryzinae</taxon>
        <taxon>Oryza</taxon>
        <taxon>Oryza meyeriana</taxon>
    </lineage>
</organism>
<protein>
    <submittedName>
        <fullName evidence="2">Uncharacterized protein</fullName>
    </submittedName>
</protein>
<keyword evidence="3" id="KW-1185">Reference proteome</keyword>
<dbReference type="Proteomes" id="UP000479710">
    <property type="component" value="Unassembled WGS sequence"/>
</dbReference>
<evidence type="ECO:0000313" key="3">
    <source>
        <dbReference type="Proteomes" id="UP000479710"/>
    </source>
</evidence>
<dbReference type="EMBL" id="SPHZ02000008">
    <property type="protein sequence ID" value="KAF0902727.1"/>
    <property type="molecule type" value="Genomic_DNA"/>
</dbReference>
<dbReference type="PANTHER" id="PTHR34046">
    <property type="entry name" value="OS06G0218800 PROTEIN"/>
    <property type="match status" value="1"/>
</dbReference>
<feature type="compositionally biased region" description="Low complexity" evidence="1">
    <location>
        <begin position="119"/>
        <end position="147"/>
    </location>
</feature>
<dbReference type="AlphaFoldDB" id="A0A6G1CRJ9"/>
<dbReference type="PANTHER" id="PTHR34046:SF22">
    <property type="entry name" value="OS06G0218800 PROTEIN"/>
    <property type="match status" value="1"/>
</dbReference>
<feature type="region of interest" description="Disordered" evidence="1">
    <location>
        <begin position="210"/>
        <end position="245"/>
    </location>
</feature>
<dbReference type="OrthoDB" id="688136at2759"/>